<dbReference type="VEuPathDB" id="VectorBase:LLOJ000277"/>
<feature type="domain" description="Galectin" evidence="3">
    <location>
        <begin position="28"/>
        <end position="160"/>
    </location>
</feature>
<dbReference type="PANTHER" id="PTHR11346:SF176">
    <property type="entry name" value="32 KDA BETA-GALACTOSIDE-BINDING LECTIN LEC-3"/>
    <property type="match status" value="1"/>
</dbReference>
<evidence type="ECO:0000313" key="6">
    <source>
        <dbReference type="Proteomes" id="UP000092461"/>
    </source>
</evidence>
<dbReference type="PANTHER" id="PTHR11346">
    <property type="entry name" value="GALECTIN"/>
    <property type="match status" value="1"/>
</dbReference>
<reference evidence="4" key="2">
    <citation type="journal article" date="2020" name="BMC">
        <title>Leishmania infection induces a limited differential gene expression in the sand fly midgut.</title>
        <authorList>
            <person name="Coutinho-Abreu I.V."/>
            <person name="Serafim T.D."/>
            <person name="Meneses C."/>
            <person name="Kamhawi S."/>
            <person name="Oliveira F."/>
            <person name="Valenzuela J.G."/>
        </authorList>
    </citation>
    <scope>NUCLEOTIDE SEQUENCE</scope>
    <source>
        <strain evidence="4">Jacobina</strain>
        <tissue evidence="4">Midgut</tissue>
    </source>
</reference>
<dbReference type="VEuPathDB" id="VectorBase:LLONM1_010417"/>
<dbReference type="EMBL" id="GITU01003217">
    <property type="protein sequence ID" value="MBC1171920.1"/>
    <property type="molecule type" value="Transcribed_RNA"/>
</dbReference>
<name>A0A1B0GH05_LUTLO</name>
<proteinExistence type="predicted"/>
<dbReference type="Proteomes" id="UP000092461">
    <property type="component" value="Unassembled WGS sequence"/>
</dbReference>
<dbReference type="SUPFAM" id="SSF49899">
    <property type="entry name" value="Concanavalin A-like lectins/glucanases"/>
    <property type="match status" value="1"/>
</dbReference>
<dbReference type="InterPro" id="IPR001079">
    <property type="entry name" value="Galectin_CRD"/>
</dbReference>
<dbReference type="Pfam" id="PF00337">
    <property type="entry name" value="Gal-bind_lectin"/>
    <property type="match status" value="1"/>
</dbReference>
<reference evidence="5" key="3">
    <citation type="submission" date="2020-05" db="UniProtKB">
        <authorList>
            <consortium name="EnsemblMetazoa"/>
        </authorList>
    </citation>
    <scope>IDENTIFICATION</scope>
    <source>
        <strain evidence="5">Jacobina</strain>
    </source>
</reference>
<dbReference type="InterPro" id="IPR044156">
    <property type="entry name" value="Galectin-like"/>
</dbReference>
<protein>
    <recommendedName>
        <fullName evidence="2">Galectin</fullName>
    </recommendedName>
</protein>
<reference evidence="6" key="1">
    <citation type="submission" date="2012-05" db="EMBL/GenBank/DDBJ databases">
        <title>Whole Genome Assembly of Lutzomyia longipalpis.</title>
        <authorList>
            <person name="Richards S."/>
            <person name="Qu C."/>
            <person name="Dillon R."/>
            <person name="Worley K."/>
            <person name="Scherer S."/>
            <person name="Batterton M."/>
            <person name="Taylor A."/>
            <person name="Hawes A."/>
            <person name="Hernandez B."/>
            <person name="Kovar C."/>
            <person name="Mandapat C."/>
            <person name="Pham C."/>
            <person name="Qu C."/>
            <person name="Jing C."/>
            <person name="Bess C."/>
            <person name="Bandaranaike D."/>
            <person name="Ngo D."/>
            <person name="Ongeri F."/>
            <person name="Arias F."/>
            <person name="Lara F."/>
            <person name="Weissenberger G."/>
            <person name="Kamau G."/>
            <person name="Han H."/>
            <person name="Shen H."/>
            <person name="Dinh H."/>
            <person name="Khalil I."/>
            <person name="Jones J."/>
            <person name="Shafer J."/>
            <person name="Jayaseelan J."/>
            <person name="Quiroz J."/>
            <person name="Blankenburg K."/>
            <person name="Nguyen L."/>
            <person name="Jackson L."/>
            <person name="Francisco L."/>
            <person name="Tang L.-Y."/>
            <person name="Pu L.-L."/>
            <person name="Perales L."/>
            <person name="Lorensuhewa L."/>
            <person name="Munidasa M."/>
            <person name="Coyle M."/>
            <person name="Taylor M."/>
            <person name="Puazo M."/>
            <person name="Firestine M."/>
            <person name="Scheel M."/>
            <person name="Javaid M."/>
            <person name="Wang M."/>
            <person name="Li M."/>
            <person name="Tabassum N."/>
            <person name="Saada N."/>
            <person name="Osuji N."/>
            <person name="Aqrawi P."/>
            <person name="Fu Q."/>
            <person name="Thornton R."/>
            <person name="Raj R."/>
            <person name="Goodspeed R."/>
            <person name="Mata R."/>
            <person name="Najjar R."/>
            <person name="Gubbala S."/>
            <person name="Lee S."/>
            <person name="Denson S."/>
            <person name="Patil S."/>
            <person name="Macmil S."/>
            <person name="Qi S."/>
            <person name="Matskevitch T."/>
            <person name="Palculict T."/>
            <person name="Mathew T."/>
            <person name="Vee V."/>
            <person name="Velamala V."/>
            <person name="Korchina V."/>
            <person name="Cai W."/>
            <person name="Liu W."/>
            <person name="Dai W."/>
            <person name="Zou X."/>
            <person name="Zhu Y."/>
            <person name="Zhang Y."/>
            <person name="Wu Y.-Q."/>
            <person name="Xin Y."/>
            <person name="Nazarath L."/>
            <person name="Kovar C."/>
            <person name="Han Y."/>
            <person name="Muzny D."/>
            <person name="Gibbs R."/>
        </authorList>
    </citation>
    <scope>NUCLEOTIDE SEQUENCE [LARGE SCALE GENOMIC DNA]</scope>
    <source>
        <strain evidence="6">Jacobina</strain>
    </source>
</reference>
<dbReference type="AlphaFoldDB" id="A0A1B0GH05"/>
<dbReference type="EMBL" id="AJWK01001024">
    <property type="status" value="NOT_ANNOTATED_CDS"/>
    <property type="molecule type" value="Genomic_DNA"/>
</dbReference>
<accession>A0A1B0GH05</accession>
<evidence type="ECO:0000256" key="1">
    <source>
        <dbReference type="ARBA" id="ARBA00022734"/>
    </source>
</evidence>
<keyword evidence="1 2" id="KW-0430">Lectin</keyword>
<dbReference type="InterPro" id="IPR013320">
    <property type="entry name" value="ConA-like_dom_sf"/>
</dbReference>
<dbReference type="SMART" id="SM00908">
    <property type="entry name" value="Gal-bind_lectin"/>
    <property type="match status" value="1"/>
</dbReference>
<dbReference type="FunFam" id="2.60.120.200:FF:000256">
    <property type="entry name" value="Galectin"/>
    <property type="match status" value="1"/>
</dbReference>
<dbReference type="EnsemblMetazoa" id="LLOJ000277-RA">
    <property type="protein sequence ID" value="LLOJ000277-PA"/>
    <property type="gene ID" value="LLOJ000277"/>
</dbReference>
<evidence type="ECO:0000313" key="4">
    <source>
        <dbReference type="EMBL" id="MBC1171920.1"/>
    </source>
</evidence>
<evidence type="ECO:0000313" key="5">
    <source>
        <dbReference type="EnsemblMetazoa" id="LLOJ000277-PA"/>
    </source>
</evidence>
<dbReference type="CDD" id="cd00070">
    <property type="entry name" value="GLECT"/>
    <property type="match status" value="1"/>
</dbReference>
<organism evidence="5 6">
    <name type="scientific">Lutzomyia longipalpis</name>
    <name type="common">Sand fly</name>
    <dbReference type="NCBI Taxonomy" id="7200"/>
    <lineage>
        <taxon>Eukaryota</taxon>
        <taxon>Metazoa</taxon>
        <taxon>Ecdysozoa</taxon>
        <taxon>Arthropoda</taxon>
        <taxon>Hexapoda</taxon>
        <taxon>Insecta</taxon>
        <taxon>Pterygota</taxon>
        <taxon>Neoptera</taxon>
        <taxon>Endopterygota</taxon>
        <taxon>Diptera</taxon>
        <taxon>Nematocera</taxon>
        <taxon>Psychodoidea</taxon>
        <taxon>Psychodidae</taxon>
        <taxon>Lutzomyia</taxon>
        <taxon>Lutzomyia</taxon>
    </lineage>
</organism>
<dbReference type="Gene3D" id="2.60.120.200">
    <property type="match status" value="1"/>
</dbReference>
<dbReference type="GO" id="GO:0016936">
    <property type="term" value="F:galactoside binding"/>
    <property type="evidence" value="ECO:0007669"/>
    <property type="project" value="TreeGrafter"/>
</dbReference>
<evidence type="ECO:0000256" key="2">
    <source>
        <dbReference type="RuleBase" id="RU102079"/>
    </source>
</evidence>
<dbReference type="PROSITE" id="PS51304">
    <property type="entry name" value="GALECTIN"/>
    <property type="match status" value="1"/>
</dbReference>
<dbReference type="SMART" id="SM00276">
    <property type="entry name" value="GLECT"/>
    <property type="match status" value="1"/>
</dbReference>
<dbReference type="GO" id="GO:0030246">
    <property type="term" value="F:carbohydrate binding"/>
    <property type="evidence" value="ECO:0007669"/>
    <property type="project" value="UniProtKB-UniRule"/>
</dbReference>
<evidence type="ECO:0000259" key="3">
    <source>
        <dbReference type="PROSITE" id="PS51304"/>
    </source>
</evidence>
<keyword evidence="6" id="KW-1185">Reference proteome</keyword>
<sequence>MNFRQRIQNTIYNNFMATIPVYNPLSPFLGLIPGGFRVGQMIRIKGVINYYGHRFQINIQTGPALRPRDDVGLHLSVRPQEHAIVRNTLTNQIWGTEERHGGCPLNPGQHFDILLLAEHSCYKIAINGVHFCAFNHRMSLSRMQFISIEGDVTIHSIIQEGDTSGGAHAHPMPVPAGVPAGGVPVYPPTPYGAGGAPPYGSIHSAPYASAPPAPPPPPYSPYPHGGYGQPGVAYQPVHKKFLN</sequence>